<dbReference type="InterPro" id="IPR020616">
    <property type="entry name" value="Thiolase_N"/>
</dbReference>
<dbReference type="Pfam" id="PF00108">
    <property type="entry name" value="Thiolase_N"/>
    <property type="match status" value="1"/>
</dbReference>
<evidence type="ECO:0000256" key="5">
    <source>
        <dbReference type="ARBA" id="ARBA00023055"/>
    </source>
</evidence>
<keyword evidence="7" id="KW-0576">Peroxisome</keyword>
<gene>
    <name evidence="11" type="ORF">MU0050_002668</name>
</gene>
<dbReference type="InterPro" id="IPR055140">
    <property type="entry name" value="Thiolase_C_2"/>
</dbReference>
<keyword evidence="5" id="KW-0445">Lipid transport</keyword>
<dbReference type="InterPro" id="IPR016039">
    <property type="entry name" value="Thiolase-like"/>
</dbReference>
<dbReference type="PROSITE" id="PS00737">
    <property type="entry name" value="THIOLASE_2"/>
    <property type="match status" value="1"/>
</dbReference>
<accession>A0ABN9NZM7</accession>
<feature type="domain" description="Thiolase N-terminal" evidence="9">
    <location>
        <begin position="6"/>
        <end position="229"/>
    </location>
</feature>
<keyword evidence="4" id="KW-0808">Transferase</keyword>
<dbReference type="SUPFAM" id="SSF53901">
    <property type="entry name" value="Thiolase-like"/>
    <property type="match status" value="2"/>
</dbReference>
<organism evidence="11 12">
    <name type="scientific">[Mycobacterium] wendilense</name>
    <dbReference type="NCBI Taxonomy" id="3064284"/>
    <lineage>
        <taxon>Bacteria</taxon>
        <taxon>Bacillati</taxon>
        <taxon>Actinomycetota</taxon>
        <taxon>Actinomycetes</taxon>
        <taxon>Mycobacteriales</taxon>
        <taxon>Mycobacteriaceae</taxon>
        <taxon>Mycolicibacter</taxon>
    </lineage>
</organism>
<keyword evidence="3" id="KW-0813">Transport</keyword>
<dbReference type="InterPro" id="IPR002155">
    <property type="entry name" value="Thiolase"/>
</dbReference>
<dbReference type="RefSeq" id="WP_316510078.1">
    <property type="nucleotide sequence ID" value="NZ_OY726395.1"/>
</dbReference>
<evidence type="ECO:0000256" key="8">
    <source>
        <dbReference type="ARBA" id="ARBA00032316"/>
    </source>
</evidence>
<dbReference type="EMBL" id="OY726395">
    <property type="protein sequence ID" value="CAJ1583531.1"/>
    <property type="molecule type" value="Genomic_DNA"/>
</dbReference>
<sequence length="396" mass="41565">MRTAHVVGVGMTPFTKPGVSGEDYPGLARTAVVEALADAGIEYSRVEQAVVGYVHADSTAGQRALYEVGRTGIPVLNVNNNCASGSSALFQARQLVEAGMADCVLAVGFEKMKSGSLGAMTYPDLASPVQPFLDVAAGHRSPSGAPAMLELFRNAGLEHREKFGTTAEQFGKVAEKNHRHSANNPRAQFRTVYSLAEIMDSTQVCEGLTKLQCSPTSDGAAAAIVASEEFVSSHGLESRAVHIVGQAMTTDSDATFTSGSAFDVVGRDASQRAANQVYDRTGLGPADLDVIELHDCFSINEILMYEALGLCAEGDGGRLIDEGATTYGGRWVVNPSGGLISKGHPLGATGLAQCAELVWQLRGEAGDRQVEGARTALSHNHGLGSACVVTMYRRAS</sequence>
<keyword evidence="6" id="KW-0446">Lipid-binding</keyword>
<protein>
    <recommendedName>
        <fullName evidence="2">propanoyl-CoA C-acyltransferase</fullName>
        <ecNumber evidence="2">2.3.1.176</ecNumber>
    </recommendedName>
    <alternativeName>
        <fullName evidence="8">Propanoyl-CoA C-acyltransferase</fullName>
    </alternativeName>
</protein>
<dbReference type="PANTHER" id="PTHR42870">
    <property type="entry name" value="ACETYL-COA C-ACETYLTRANSFERASE"/>
    <property type="match status" value="1"/>
</dbReference>
<evidence type="ECO:0000313" key="11">
    <source>
        <dbReference type="EMBL" id="CAJ1583531.1"/>
    </source>
</evidence>
<evidence type="ECO:0000256" key="3">
    <source>
        <dbReference type="ARBA" id="ARBA00022448"/>
    </source>
</evidence>
<dbReference type="PROSITE" id="PS00098">
    <property type="entry name" value="THIOLASE_1"/>
    <property type="match status" value="1"/>
</dbReference>
<name>A0ABN9NZM7_9MYCO</name>
<dbReference type="NCBIfam" id="NF006102">
    <property type="entry name" value="PRK08256.1"/>
    <property type="match status" value="1"/>
</dbReference>
<comment type="subcellular location">
    <subcellularLocation>
        <location evidence="1">Peroxisome</location>
    </subcellularLocation>
</comment>
<dbReference type="CDD" id="cd00829">
    <property type="entry name" value="SCP-x_thiolase"/>
    <property type="match status" value="1"/>
</dbReference>
<evidence type="ECO:0000256" key="1">
    <source>
        <dbReference type="ARBA" id="ARBA00004275"/>
    </source>
</evidence>
<dbReference type="PANTHER" id="PTHR42870:SF1">
    <property type="entry name" value="NON-SPECIFIC LIPID-TRANSFER PROTEIN-LIKE 2"/>
    <property type="match status" value="1"/>
</dbReference>
<dbReference type="Proteomes" id="UP001190466">
    <property type="component" value="Chromosome"/>
</dbReference>
<evidence type="ECO:0000256" key="4">
    <source>
        <dbReference type="ARBA" id="ARBA00022679"/>
    </source>
</evidence>
<evidence type="ECO:0000256" key="6">
    <source>
        <dbReference type="ARBA" id="ARBA00023121"/>
    </source>
</evidence>
<proteinExistence type="predicted"/>
<keyword evidence="12" id="KW-1185">Reference proteome</keyword>
<feature type="domain" description="Thiolase C-terminal" evidence="10">
    <location>
        <begin position="263"/>
        <end position="383"/>
    </location>
</feature>
<dbReference type="InterPro" id="IPR020613">
    <property type="entry name" value="Thiolase_CS"/>
</dbReference>
<reference evidence="11 12" key="1">
    <citation type="submission" date="2023-08" db="EMBL/GenBank/DDBJ databases">
        <authorList>
            <person name="Folkvardsen B D."/>
            <person name="Norman A."/>
        </authorList>
    </citation>
    <scope>NUCLEOTIDE SEQUENCE [LARGE SCALE GENOMIC DNA]</scope>
    <source>
        <strain evidence="11 12">Mu0050</strain>
    </source>
</reference>
<evidence type="ECO:0000313" key="12">
    <source>
        <dbReference type="Proteomes" id="UP001190466"/>
    </source>
</evidence>
<dbReference type="Pfam" id="PF22691">
    <property type="entry name" value="Thiolase_C_1"/>
    <property type="match status" value="1"/>
</dbReference>
<evidence type="ECO:0000256" key="7">
    <source>
        <dbReference type="ARBA" id="ARBA00023140"/>
    </source>
</evidence>
<evidence type="ECO:0000259" key="10">
    <source>
        <dbReference type="Pfam" id="PF22691"/>
    </source>
</evidence>
<dbReference type="EC" id="2.3.1.176" evidence="2"/>
<dbReference type="Gene3D" id="3.40.47.10">
    <property type="match status" value="1"/>
</dbReference>
<evidence type="ECO:0000256" key="2">
    <source>
        <dbReference type="ARBA" id="ARBA00012352"/>
    </source>
</evidence>
<dbReference type="InterPro" id="IPR020615">
    <property type="entry name" value="Thiolase_acyl_enz_int_AS"/>
</dbReference>
<evidence type="ECO:0000259" key="9">
    <source>
        <dbReference type="Pfam" id="PF00108"/>
    </source>
</evidence>
<dbReference type="PIRSF" id="PIRSF000429">
    <property type="entry name" value="Ac-CoA_Ac_transf"/>
    <property type="match status" value="1"/>
</dbReference>